<keyword evidence="2" id="KW-0732">Signal</keyword>
<feature type="region of interest" description="Disordered" evidence="1">
    <location>
        <begin position="20"/>
        <end position="131"/>
    </location>
</feature>
<dbReference type="AlphaFoldDB" id="A0A9W8H1I6"/>
<sequence>MKTAAASVAVLAALALGVAASADEAAHQRVPRELGRLDNLYRRDDPSPADGGGGDGPTTSPTTTSTSTTPTPTSTKTTPTSGGEQGALGSDKAPPKTSTTTSSKGNNNNNNQSKDNGDNESGVATDGNGNPIITDVNVSEWSLIMPTGVNYLSGAPRLAGAAASIAGAIAVAVALF</sequence>
<feature type="compositionally biased region" description="Low complexity" evidence="1">
    <location>
        <begin position="57"/>
        <end position="82"/>
    </location>
</feature>
<evidence type="ECO:0000313" key="3">
    <source>
        <dbReference type="EMBL" id="KAJ2776876.1"/>
    </source>
</evidence>
<dbReference type="OrthoDB" id="5581128at2759"/>
<feature type="compositionally biased region" description="Low complexity" evidence="1">
    <location>
        <begin position="97"/>
        <end position="114"/>
    </location>
</feature>
<feature type="chain" id="PRO_5040935087" evidence="2">
    <location>
        <begin position="21"/>
        <end position="176"/>
    </location>
</feature>
<evidence type="ECO:0000256" key="1">
    <source>
        <dbReference type="SAM" id="MobiDB-lite"/>
    </source>
</evidence>
<evidence type="ECO:0000313" key="4">
    <source>
        <dbReference type="Proteomes" id="UP001140217"/>
    </source>
</evidence>
<protein>
    <submittedName>
        <fullName evidence="3">Uncharacterized protein</fullName>
    </submittedName>
</protein>
<feature type="compositionally biased region" description="Basic and acidic residues" evidence="1">
    <location>
        <begin position="24"/>
        <end position="46"/>
    </location>
</feature>
<feature type="signal peptide" evidence="2">
    <location>
        <begin position="1"/>
        <end position="20"/>
    </location>
</feature>
<accession>A0A9W8H1I6</accession>
<keyword evidence="4" id="KW-1185">Reference proteome</keyword>
<organism evidence="3 4">
    <name type="scientific">Coemansia javaensis</name>
    <dbReference type="NCBI Taxonomy" id="2761396"/>
    <lineage>
        <taxon>Eukaryota</taxon>
        <taxon>Fungi</taxon>
        <taxon>Fungi incertae sedis</taxon>
        <taxon>Zoopagomycota</taxon>
        <taxon>Kickxellomycotina</taxon>
        <taxon>Kickxellomycetes</taxon>
        <taxon>Kickxellales</taxon>
        <taxon>Kickxellaceae</taxon>
        <taxon>Coemansia</taxon>
    </lineage>
</organism>
<name>A0A9W8H1I6_9FUNG</name>
<proteinExistence type="predicted"/>
<dbReference type="Proteomes" id="UP001140217">
    <property type="component" value="Unassembled WGS sequence"/>
</dbReference>
<dbReference type="EMBL" id="JANBUL010000328">
    <property type="protein sequence ID" value="KAJ2776876.1"/>
    <property type="molecule type" value="Genomic_DNA"/>
</dbReference>
<evidence type="ECO:0000256" key="2">
    <source>
        <dbReference type="SAM" id="SignalP"/>
    </source>
</evidence>
<gene>
    <name evidence="3" type="ORF">H4R18_005443</name>
</gene>
<comment type="caution">
    <text evidence="3">The sequence shown here is derived from an EMBL/GenBank/DDBJ whole genome shotgun (WGS) entry which is preliminary data.</text>
</comment>
<reference evidence="3" key="1">
    <citation type="submission" date="2022-07" db="EMBL/GenBank/DDBJ databases">
        <title>Phylogenomic reconstructions and comparative analyses of Kickxellomycotina fungi.</title>
        <authorList>
            <person name="Reynolds N.K."/>
            <person name="Stajich J.E."/>
            <person name="Barry K."/>
            <person name="Grigoriev I.V."/>
            <person name="Crous P."/>
            <person name="Smith M.E."/>
        </authorList>
    </citation>
    <scope>NUCLEOTIDE SEQUENCE</scope>
    <source>
        <strain evidence="3">NBRC 105414</strain>
    </source>
</reference>